<feature type="compositionally biased region" description="Basic residues" evidence="1">
    <location>
        <begin position="615"/>
        <end position="624"/>
    </location>
</feature>
<organism evidence="2 3">
    <name type="scientific">Ambispora gerdemannii</name>
    <dbReference type="NCBI Taxonomy" id="144530"/>
    <lineage>
        <taxon>Eukaryota</taxon>
        <taxon>Fungi</taxon>
        <taxon>Fungi incertae sedis</taxon>
        <taxon>Mucoromycota</taxon>
        <taxon>Glomeromycotina</taxon>
        <taxon>Glomeromycetes</taxon>
        <taxon>Archaeosporales</taxon>
        <taxon>Ambisporaceae</taxon>
        <taxon>Ambispora</taxon>
    </lineage>
</organism>
<proteinExistence type="predicted"/>
<feature type="compositionally biased region" description="Basic and acidic residues" evidence="1">
    <location>
        <begin position="277"/>
        <end position="300"/>
    </location>
</feature>
<dbReference type="EMBL" id="CAJVPL010001921">
    <property type="protein sequence ID" value="CAG8592671.1"/>
    <property type="molecule type" value="Genomic_DNA"/>
</dbReference>
<feature type="compositionally biased region" description="Low complexity" evidence="1">
    <location>
        <begin position="540"/>
        <end position="561"/>
    </location>
</feature>
<feature type="compositionally biased region" description="Low complexity" evidence="1">
    <location>
        <begin position="480"/>
        <end position="492"/>
    </location>
</feature>
<evidence type="ECO:0000313" key="2">
    <source>
        <dbReference type="EMBL" id="CAG8592671.1"/>
    </source>
</evidence>
<comment type="caution">
    <text evidence="2">The sequence shown here is derived from an EMBL/GenBank/DDBJ whole genome shotgun (WGS) entry which is preliminary data.</text>
</comment>
<evidence type="ECO:0000313" key="3">
    <source>
        <dbReference type="Proteomes" id="UP000789831"/>
    </source>
</evidence>
<reference evidence="2" key="1">
    <citation type="submission" date="2021-06" db="EMBL/GenBank/DDBJ databases">
        <authorList>
            <person name="Kallberg Y."/>
            <person name="Tangrot J."/>
            <person name="Rosling A."/>
        </authorList>
    </citation>
    <scope>NUCLEOTIDE SEQUENCE</scope>
    <source>
        <strain evidence="2">MT106</strain>
    </source>
</reference>
<name>A0A9N9CA67_9GLOM</name>
<feature type="compositionally biased region" description="Polar residues" evidence="1">
    <location>
        <begin position="500"/>
        <end position="513"/>
    </location>
</feature>
<feature type="region of interest" description="Disordered" evidence="1">
    <location>
        <begin position="479"/>
        <end position="567"/>
    </location>
</feature>
<feature type="region of interest" description="Disordered" evidence="1">
    <location>
        <begin position="34"/>
        <end position="58"/>
    </location>
</feature>
<feature type="region of interest" description="Disordered" evidence="1">
    <location>
        <begin position="584"/>
        <end position="639"/>
    </location>
</feature>
<keyword evidence="3" id="KW-1185">Reference proteome</keyword>
<feature type="region of interest" description="Disordered" evidence="1">
    <location>
        <begin position="277"/>
        <end position="316"/>
    </location>
</feature>
<evidence type="ECO:0000256" key="1">
    <source>
        <dbReference type="SAM" id="MobiDB-lite"/>
    </source>
</evidence>
<dbReference type="OrthoDB" id="10473975at2759"/>
<accession>A0A9N9CA67</accession>
<protein>
    <submittedName>
        <fullName evidence="2">214_t:CDS:1</fullName>
    </submittedName>
</protein>
<sequence length="1281" mass="144041">MDRKLQKVAGRKTPKRLFYIGSAYLRMGIKHRPLSRSRRSHNNNDHFMPLPLTPLTPPRLLEEGDKGKLANYSNDTDMIEVAKIIANLQDAVVSRDSSIVVVVDNKYVDDDNRNDIKGIKKSKDNDDVIMNDADFIEKDNVKTASIFDVSNNNQISSGHIDASMEVDIVANSNNKKIEKNIVQINHYYKTRKSSKNSKNINDTNVQQKIEANKNDKIENTDDVISNINNYMNSSISESSIGKKEVDVLVEEKNENNHQDESEKNEAFTKVDERVIQHKRKGQEPKKEHEEVAQEQKKGEIDANQDGDGVTKKAPRYELRPRKYNSIIFHLSKNKPIPKTPYDLRSKEKPRRKYKRLVEYPPKLKKISERKKKYLVAQRNKNNDKVNFDSNNSVVHSDAVSVIINNNGIESNNNAIKGEEEGKSEIYNVNSNNDYNNLVTAVINIPINGSSQDTKLTANIQSLSSPQEQPQQTDELHLINKNDNNASPPNKNNNQKHIHDSNIQNSKSLSQNIRKSNEKTKTLIRIPIPSKQTRNKKRSLSDAQKSASSTSPSKSVLPKSSATTTTTMIKPKCPKIDLSKIVSSPNISKTDTLPKESPNKIPKLTDNNEKQSKITPNKKGKNKKSLKTENNSNPIPEVTHSSLVNDKVEEFVKKFTTYFTLRKSSSSIVASEIHGLMKNDDTSTITDEISNDAISRIISRVSIPRDPEILLTIGKWIQAQRLSQSRLLASKISNLISNALSEVFTFDIINLEYSLDSNQINIIDEFFHHVGLNSELPLKTVAEEIIKIIFIAMPESDGKETDRVRCYIQQSHGSIIITAMNTWIQNRKLKNKKSVAGENCNDVESDGMILKIQEIANMIKEGTSITPNVTTTTKDDTSLSTLVPADEVNNSENISSTNNKEELMITNHTNDTIVVPATSNIDQGNASNNSSSVPIASGIDVSSLPGESLADEDNMHVNFLSPSNNINNQGQSIVSLNDSFNNNLLNKNIFITSINGEDSITTTNTTEATTSIPTASLSLPFFLKNKNLEISSANNKIYDLIKASRYQPYQKDYVAPSPHLKKDSVTNDNNYSTTIVCTVDNTLVETFVIYLSIGRLLSSPITVSEEICKLAPANTRSTITGSTIAKLTSRVLNQIEQSELQLINTWIHRERILRTRDLIQEVVNLINEPMQQLFGNSELSRNKNNKDEDPSEFIVKCGIVDEFFKWYNVGKDKKGLDEVAKEIVQIRKNSRQAFLVSANGNILEQGANTRYETRSKGINNSKWLLEAMRKWNQEQQEQVSRR</sequence>
<feature type="compositionally biased region" description="Polar residues" evidence="1">
    <location>
        <begin position="628"/>
        <end position="639"/>
    </location>
</feature>
<dbReference type="Proteomes" id="UP000789831">
    <property type="component" value="Unassembled WGS sequence"/>
</dbReference>
<gene>
    <name evidence="2" type="ORF">AGERDE_LOCUS8687</name>
</gene>